<sequence>MQTTTLSKKKPRQSGPNRVTYINYHTKRKGDSVLHASNMAFVQSLSKNVSVLVVGLVLLNCFSVDKFGSHAQVAPLLPEDEVQILKTISSKLQNSNWTIDRTSCGSAQWNLTIVGRDKIQSNVTCDCTFNSSTVCHVISLYVLVSLYPTFFFGYNKDRDGHVSTNALIVVRPQRMLSSAESWCCIYEGLSPFTSSFLYNQLLFLSFFCSKLKGFNLTGVLPSEFRNLTNLREIDLTRNYINGTIPASLAELPNLQTLSLLANLITGSIPREFGSMATLESLVLEDNLLGGSLHPDLGNLRSLKRLLLSANNFTGKIPDTFGNLKNLTDFRIDGSELSGKIPDFIGNWTNIERLDLQGTSMEGPIPSTISLLKNLKELRISDLNGSSSTFPDLQDMKNMTTLNELGIDNIFLSQDSEKLFIEWFNPRIHWKYGIAGYSILTESSITTQAYASYEKLWARAAYSNSSCICVDLSFNKFTGQIPVALESLAKLRFMFLNNNLLTGEVPGWILNIKNKELNLVSSHVTTGNNTISWCLNKDLVCSKKPEYHSLFINCGGNSMTVGDNEYEEDATFGGAAEFVSLSERWGYSSTGTYMNNDGAGYKAENSFGLNVTGEGFYQTARLAPQSLKYYALCLREGKYKVQLHFAEIMYSNDLTFSSLGRRIFDISIQGDVVRKDFNIMEKAGGVGIGIAEEFDSIIVNGSTLEIDLYWSGKGTTAVPDRGVYGPLISAITVTPNFKVDNSDGLSVGAIIGIVAASCVLVALALLVLWRKGYLGGKYHEDKDLRALDLQTGYFSLRQIKNATNNFDPANKIGEGGFGPVYKGVLSDGTVIAVKQLSSKSKQGNREFVNEIGMISALQHPHLVKLYGCCIEGNQLLVVYEYLENNSLARALFGRDEHQIKMDWQTRKKILLGIAKGLAYLHEESRLKIVHRDIKATNVLLDKDLNAKISDFGLAKLDEEENTHISTRIAGTIGYMAPEYAMRGYLTDKADVYSFGVVVLEIVSGKSNTNYRPKEEFVYLLDWAYVLQEQGNLLELVDPNLGSNYSEKEAMRMLNLALLCTNPSPSLRPLMSSAVSMIEGQIPVQAPIVKRGTMNEEARFKAFELLSQDSQTHVSNTSQSSLVQKSISMDGPWMDSEISTQSMDEDGRKLMK</sequence>
<dbReference type="Proteomes" id="UP000886885">
    <property type="component" value="Chromosome 11A"/>
</dbReference>
<comment type="catalytic activity">
    <reaction evidence="17">
        <text>L-threonyl-[protein] + ATP = O-phospho-L-threonyl-[protein] + ADP + H(+)</text>
        <dbReference type="Rhea" id="RHEA:46608"/>
        <dbReference type="Rhea" id="RHEA-COMP:11060"/>
        <dbReference type="Rhea" id="RHEA-COMP:11605"/>
        <dbReference type="ChEBI" id="CHEBI:15378"/>
        <dbReference type="ChEBI" id="CHEBI:30013"/>
        <dbReference type="ChEBI" id="CHEBI:30616"/>
        <dbReference type="ChEBI" id="CHEBI:61977"/>
        <dbReference type="ChEBI" id="CHEBI:456216"/>
        <dbReference type="EC" id="2.7.11.1"/>
    </reaction>
</comment>
<dbReference type="GO" id="GO:0016020">
    <property type="term" value="C:membrane"/>
    <property type="evidence" value="ECO:0007669"/>
    <property type="project" value="UniProtKB-SubCell"/>
</dbReference>
<reference evidence="22" key="1">
    <citation type="journal article" date="2020" name="bioRxiv">
        <title>Hybrid origin of Populus tomentosa Carr. identified through genome sequencing and phylogenomic analysis.</title>
        <authorList>
            <person name="An X."/>
            <person name="Gao K."/>
            <person name="Chen Z."/>
            <person name="Li J."/>
            <person name="Yang X."/>
            <person name="Yang X."/>
            <person name="Zhou J."/>
            <person name="Guo T."/>
            <person name="Zhao T."/>
            <person name="Huang S."/>
            <person name="Miao D."/>
            <person name="Khan W.U."/>
            <person name="Rao P."/>
            <person name="Ye M."/>
            <person name="Lei B."/>
            <person name="Liao W."/>
            <person name="Wang J."/>
            <person name="Ji L."/>
            <person name="Li Y."/>
            <person name="Guo B."/>
            <person name="Mustafa N.S."/>
            <person name="Li S."/>
            <person name="Yun Q."/>
            <person name="Keller S.R."/>
            <person name="Mao J."/>
            <person name="Zhang R."/>
            <person name="Strauss S.H."/>
        </authorList>
    </citation>
    <scope>NUCLEOTIDE SEQUENCE</scope>
    <source>
        <strain evidence="22">GM15</strain>
        <tissue evidence="22">Leaf</tissue>
    </source>
</reference>
<evidence type="ECO:0000256" key="12">
    <source>
        <dbReference type="ARBA" id="ARBA00022840"/>
    </source>
</evidence>
<keyword evidence="6" id="KW-0808">Transferase</keyword>
<keyword evidence="14 20" id="KW-0472">Membrane</keyword>
<feature type="domain" description="Protein kinase" evidence="21">
    <location>
        <begin position="805"/>
        <end position="1087"/>
    </location>
</feature>
<keyword evidence="13 20" id="KW-1133">Transmembrane helix</keyword>
<keyword evidence="15" id="KW-0675">Receptor</keyword>
<evidence type="ECO:0000256" key="17">
    <source>
        <dbReference type="ARBA" id="ARBA00047899"/>
    </source>
</evidence>
<evidence type="ECO:0000256" key="3">
    <source>
        <dbReference type="ARBA" id="ARBA00022527"/>
    </source>
</evidence>
<evidence type="ECO:0000256" key="19">
    <source>
        <dbReference type="SAM" id="MobiDB-lite"/>
    </source>
</evidence>
<dbReference type="Pfam" id="PF11721">
    <property type="entry name" value="Malectin"/>
    <property type="match status" value="1"/>
</dbReference>
<proteinExistence type="predicted"/>
<keyword evidence="10" id="KW-0547">Nucleotide-binding</keyword>
<dbReference type="FunFam" id="3.80.10.10:FF:000433">
    <property type="entry name" value="Putative LRR receptor-like serine/threonine-protein kinase isoform A"/>
    <property type="match status" value="1"/>
</dbReference>
<dbReference type="PROSITE" id="PS00108">
    <property type="entry name" value="PROTEIN_KINASE_ST"/>
    <property type="match status" value="1"/>
</dbReference>
<evidence type="ECO:0000256" key="8">
    <source>
        <dbReference type="ARBA" id="ARBA00022729"/>
    </source>
</evidence>
<accession>A0A8X7YTA7</accession>
<comment type="caution">
    <text evidence="22">The sequence shown here is derived from an EMBL/GenBank/DDBJ whole genome shotgun (WGS) entry which is preliminary data.</text>
</comment>
<dbReference type="CDD" id="cd14066">
    <property type="entry name" value="STKc_IRAK"/>
    <property type="match status" value="1"/>
</dbReference>
<dbReference type="InterPro" id="IPR051824">
    <property type="entry name" value="LRR_Rcpt-Like_S/T_Kinase"/>
</dbReference>
<evidence type="ECO:0000256" key="2">
    <source>
        <dbReference type="ARBA" id="ARBA00012513"/>
    </source>
</evidence>
<evidence type="ECO:0000313" key="22">
    <source>
        <dbReference type="EMBL" id="KAG6756361.1"/>
    </source>
</evidence>
<dbReference type="FunFam" id="3.30.200.20:FF:000217">
    <property type="entry name" value="probable LRR receptor-like serine/threonine-protein kinase At1g53430"/>
    <property type="match status" value="1"/>
</dbReference>
<evidence type="ECO:0000256" key="13">
    <source>
        <dbReference type="ARBA" id="ARBA00022989"/>
    </source>
</evidence>
<protein>
    <recommendedName>
        <fullName evidence="2">non-specific serine/threonine protein kinase</fullName>
        <ecNumber evidence="2">2.7.11.1</ecNumber>
    </recommendedName>
</protein>
<evidence type="ECO:0000256" key="20">
    <source>
        <dbReference type="SAM" id="Phobius"/>
    </source>
</evidence>
<dbReference type="PANTHER" id="PTHR48006">
    <property type="entry name" value="LEUCINE-RICH REPEAT-CONTAINING PROTEIN DDB_G0281931-RELATED"/>
    <property type="match status" value="1"/>
</dbReference>
<dbReference type="FunFam" id="2.60.120.430:FF:000004">
    <property type="entry name" value="Putative leucine-rich repeat receptor-like serine/threonine-protein kinase"/>
    <property type="match status" value="1"/>
</dbReference>
<evidence type="ECO:0000256" key="10">
    <source>
        <dbReference type="ARBA" id="ARBA00022741"/>
    </source>
</evidence>
<keyword evidence="4" id="KW-0597">Phosphoprotein</keyword>
<evidence type="ECO:0000256" key="1">
    <source>
        <dbReference type="ARBA" id="ARBA00004479"/>
    </source>
</evidence>
<evidence type="ECO:0000256" key="7">
    <source>
        <dbReference type="ARBA" id="ARBA00022692"/>
    </source>
</evidence>
<evidence type="ECO:0000256" key="15">
    <source>
        <dbReference type="ARBA" id="ARBA00023170"/>
    </source>
</evidence>
<evidence type="ECO:0000313" key="23">
    <source>
        <dbReference type="Proteomes" id="UP000886885"/>
    </source>
</evidence>
<dbReference type="PANTHER" id="PTHR48006:SF60">
    <property type="entry name" value="PROTEIN KINASE DOMAIN-CONTAINING PROTEIN"/>
    <property type="match status" value="1"/>
</dbReference>
<dbReference type="Pfam" id="PF00560">
    <property type="entry name" value="LRR_1"/>
    <property type="match status" value="1"/>
</dbReference>
<name>A0A8X7YTA7_POPTO</name>
<comment type="catalytic activity">
    <reaction evidence="18">
        <text>L-seryl-[protein] + ATP = O-phospho-L-seryl-[protein] + ADP + H(+)</text>
        <dbReference type="Rhea" id="RHEA:17989"/>
        <dbReference type="Rhea" id="RHEA-COMP:9863"/>
        <dbReference type="Rhea" id="RHEA-COMP:11604"/>
        <dbReference type="ChEBI" id="CHEBI:15378"/>
        <dbReference type="ChEBI" id="CHEBI:29999"/>
        <dbReference type="ChEBI" id="CHEBI:30616"/>
        <dbReference type="ChEBI" id="CHEBI:83421"/>
        <dbReference type="ChEBI" id="CHEBI:456216"/>
        <dbReference type="EC" id="2.7.11.1"/>
    </reaction>
</comment>
<dbReference type="Pfam" id="PF07714">
    <property type="entry name" value="PK_Tyr_Ser-Thr"/>
    <property type="match status" value="1"/>
</dbReference>
<dbReference type="EMBL" id="JAAWWB010000021">
    <property type="protein sequence ID" value="KAG6756361.1"/>
    <property type="molecule type" value="Genomic_DNA"/>
</dbReference>
<evidence type="ECO:0000256" key="5">
    <source>
        <dbReference type="ARBA" id="ARBA00022614"/>
    </source>
</evidence>
<feature type="transmembrane region" description="Helical" evidence="20">
    <location>
        <begin position="744"/>
        <end position="768"/>
    </location>
</feature>
<dbReference type="InterPro" id="IPR021720">
    <property type="entry name" value="Malectin_dom"/>
</dbReference>
<keyword evidence="5" id="KW-0433">Leucine-rich repeat</keyword>
<dbReference type="OrthoDB" id="4062651at2759"/>
<evidence type="ECO:0000256" key="18">
    <source>
        <dbReference type="ARBA" id="ARBA00048679"/>
    </source>
</evidence>
<dbReference type="InterPro" id="IPR000719">
    <property type="entry name" value="Prot_kinase_dom"/>
</dbReference>
<evidence type="ECO:0000256" key="14">
    <source>
        <dbReference type="ARBA" id="ARBA00023136"/>
    </source>
</evidence>
<keyword evidence="11" id="KW-0418">Kinase</keyword>
<dbReference type="Pfam" id="PF13855">
    <property type="entry name" value="LRR_8"/>
    <property type="match status" value="1"/>
</dbReference>
<dbReference type="InterPro" id="IPR001611">
    <property type="entry name" value="Leu-rich_rpt"/>
</dbReference>
<dbReference type="AlphaFoldDB" id="A0A8X7YTA7"/>
<dbReference type="SMART" id="SM00220">
    <property type="entry name" value="S_TKc"/>
    <property type="match status" value="1"/>
</dbReference>
<comment type="subcellular location">
    <subcellularLocation>
        <location evidence="1">Membrane</location>
        <topology evidence="1">Single-pass type I membrane protein</topology>
    </subcellularLocation>
</comment>
<evidence type="ECO:0000256" key="6">
    <source>
        <dbReference type="ARBA" id="ARBA00022679"/>
    </source>
</evidence>
<keyword evidence="9" id="KW-0677">Repeat</keyword>
<keyword evidence="16" id="KW-0325">Glycoprotein</keyword>
<keyword evidence="8" id="KW-0732">Signal</keyword>
<evidence type="ECO:0000256" key="11">
    <source>
        <dbReference type="ARBA" id="ARBA00022777"/>
    </source>
</evidence>
<keyword evidence="23" id="KW-1185">Reference proteome</keyword>
<dbReference type="FunFam" id="3.80.10.10:FF:000041">
    <property type="entry name" value="LRR receptor-like serine/threonine-protein kinase ERECTA"/>
    <property type="match status" value="1"/>
</dbReference>
<keyword evidence="3" id="KW-0723">Serine/threonine-protein kinase</keyword>
<gene>
    <name evidence="22" type="ORF">POTOM_039789</name>
</gene>
<dbReference type="FunFam" id="1.10.510.10:FF:000044">
    <property type="entry name" value="Putative LRR receptor-like serine/threonine-protein kinase"/>
    <property type="match status" value="1"/>
</dbReference>
<evidence type="ECO:0000256" key="16">
    <source>
        <dbReference type="ARBA" id="ARBA00023180"/>
    </source>
</evidence>
<organism evidence="22 23">
    <name type="scientific">Populus tomentosa</name>
    <name type="common">Chinese white poplar</name>
    <dbReference type="NCBI Taxonomy" id="118781"/>
    <lineage>
        <taxon>Eukaryota</taxon>
        <taxon>Viridiplantae</taxon>
        <taxon>Streptophyta</taxon>
        <taxon>Embryophyta</taxon>
        <taxon>Tracheophyta</taxon>
        <taxon>Spermatophyta</taxon>
        <taxon>Magnoliopsida</taxon>
        <taxon>eudicotyledons</taxon>
        <taxon>Gunneridae</taxon>
        <taxon>Pentapetalae</taxon>
        <taxon>rosids</taxon>
        <taxon>fabids</taxon>
        <taxon>Malpighiales</taxon>
        <taxon>Salicaceae</taxon>
        <taxon>Saliceae</taxon>
        <taxon>Populus</taxon>
    </lineage>
</organism>
<keyword evidence="7 20" id="KW-0812">Transmembrane</keyword>
<dbReference type="PROSITE" id="PS50011">
    <property type="entry name" value="PROTEIN_KINASE_DOM"/>
    <property type="match status" value="1"/>
</dbReference>
<keyword evidence="12" id="KW-0067">ATP-binding</keyword>
<feature type="region of interest" description="Disordered" evidence="19">
    <location>
        <begin position="1129"/>
        <end position="1150"/>
    </location>
</feature>
<dbReference type="GO" id="GO:0004674">
    <property type="term" value="F:protein serine/threonine kinase activity"/>
    <property type="evidence" value="ECO:0007669"/>
    <property type="project" value="UniProtKB-KW"/>
</dbReference>
<dbReference type="EC" id="2.7.11.1" evidence="2"/>
<dbReference type="InterPro" id="IPR008271">
    <property type="entry name" value="Ser/Thr_kinase_AS"/>
</dbReference>
<dbReference type="GO" id="GO:0005524">
    <property type="term" value="F:ATP binding"/>
    <property type="evidence" value="ECO:0007669"/>
    <property type="project" value="UniProtKB-KW"/>
</dbReference>
<dbReference type="InterPro" id="IPR001245">
    <property type="entry name" value="Ser-Thr/Tyr_kinase_cat_dom"/>
</dbReference>
<evidence type="ECO:0000256" key="4">
    <source>
        <dbReference type="ARBA" id="ARBA00022553"/>
    </source>
</evidence>
<evidence type="ECO:0000256" key="9">
    <source>
        <dbReference type="ARBA" id="ARBA00022737"/>
    </source>
</evidence>
<evidence type="ECO:0000259" key="21">
    <source>
        <dbReference type="PROSITE" id="PS50011"/>
    </source>
</evidence>